<proteinExistence type="predicted"/>
<evidence type="ECO:0000313" key="1">
    <source>
        <dbReference type="EMBL" id="WAC03521.1"/>
    </source>
</evidence>
<dbReference type="KEGG" id="lnu:N7U66_08590"/>
<organism evidence="1 2">
    <name type="scientific">Lacinutrix neustonica</name>
    <dbReference type="NCBI Taxonomy" id="2980107"/>
    <lineage>
        <taxon>Bacteria</taxon>
        <taxon>Pseudomonadati</taxon>
        <taxon>Bacteroidota</taxon>
        <taxon>Flavobacteriia</taxon>
        <taxon>Flavobacteriales</taxon>
        <taxon>Flavobacteriaceae</taxon>
        <taxon>Lacinutrix</taxon>
    </lineage>
</organism>
<gene>
    <name evidence="1" type="ORF">N7U66_08590</name>
</gene>
<dbReference type="EMBL" id="CP113088">
    <property type="protein sequence ID" value="WAC03521.1"/>
    <property type="molecule type" value="Genomic_DNA"/>
</dbReference>
<accession>A0A9E8MY56</accession>
<protein>
    <submittedName>
        <fullName evidence="1">Uncharacterized protein</fullName>
    </submittedName>
</protein>
<name>A0A9E8MY56_9FLAO</name>
<reference evidence="1" key="1">
    <citation type="submission" date="2022-11" db="EMBL/GenBank/DDBJ databases">
        <title>Lacinutrix neustonica HL-RS19T sp. nov., isolated from the surface microlayer sample of brackish Lake Shihwa.</title>
        <authorList>
            <person name="Choi J.Y."/>
            <person name="Hwang C.Y."/>
        </authorList>
    </citation>
    <scope>NUCLEOTIDE SEQUENCE</scope>
    <source>
        <strain evidence="1">HL-RS19</strain>
    </source>
</reference>
<dbReference type="AlphaFoldDB" id="A0A9E8MY56"/>
<evidence type="ECO:0000313" key="2">
    <source>
        <dbReference type="Proteomes" id="UP001164705"/>
    </source>
</evidence>
<keyword evidence="2" id="KW-1185">Reference proteome</keyword>
<dbReference type="RefSeq" id="WP_267678105.1">
    <property type="nucleotide sequence ID" value="NZ_CP113088.1"/>
</dbReference>
<dbReference type="Proteomes" id="UP001164705">
    <property type="component" value="Chromosome"/>
</dbReference>
<sequence>MSIKKGANTSDVIVTYDICFSFCERLDGTVFIELITLEGDDLITDNHCIKVTKACVSRKIARKVNNNVLDEDPKIL</sequence>